<feature type="transmembrane region" description="Helical" evidence="5">
    <location>
        <begin position="117"/>
        <end position="139"/>
    </location>
</feature>
<dbReference type="Proteomes" id="UP000018291">
    <property type="component" value="Unassembled WGS sequence"/>
</dbReference>
<dbReference type="GO" id="GO:0016020">
    <property type="term" value="C:membrane"/>
    <property type="evidence" value="ECO:0007669"/>
    <property type="project" value="UniProtKB-SubCell"/>
</dbReference>
<keyword evidence="2 5" id="KW-0812">Transmembrane</keyword>
<feature type="domain" description="Methylamine utilisation protein MauE" evidence="6">
    <location>
        <begin position="13"/>
        <end position="132"/>
    </location>
</feature>
<evidence type="ECO:0000256" key="5">
    <source>
        <dbReference type="SAM" id="Phobius"/>
    </source>
</evidence>
<dbReference type="RefSeq" id="WP_012228986.1">
    <property type="nucleotide sequence ID" value="NZ_HG422565.1"/>
</dbReference>
<keyword evidence="4 5" id="KW-0472">Membrane</keyword>
<comment type="subcellular location">
    <subcellularLocation>
        <location evidence="1">Membrane</location>
        <topology evidence="1">Multi-pass membrane protein</topology>
    </subcellularLocation>
</comment>
<name>R4Z6Q1_9ACTN</name>
<keyword evidence="3 5" id="KW-1133">Transmembrane helix</keyword>
<evidence type="ECO:0000313" key="8">
    <source>
        <dbReference type="Proteomes" id="UP000018291"/>
    </source>
</evidence>
<proteinExistence type="predicted"/>
<dbReference type="GO" id="GO:0030416">
    <property type="term" value="P:methylamine metabolic process"/>
    <property type="evidence" value="ECO:0007669"/>
    <property type="project" value="InterPro"/>
</dbReference>
<dbReference type="Pfam" id="PF07291">
    <property type="entry name" value="MauE"/>
    <property type="match status" value="1"/>
</dbReference>
<sequence length="168" mass="16852">MSGSVAFTRMAALDLLPYLAAGLLLVAGASKVRHPDTMADVLAAIGLTSARAPLVLGVLEILLGAGALVVGGFVLWGLIAAVYLAFAALLALLHRNGANISCGCFGRTSTPIGPRQVAADLLTAALAAVGVFVATPGLIDADRSHAITALLIVGIAVGVPALRRLHTG</sequence>
<feature type="transmembrane region" description="Helical" evidence="5">
    <location>
        <begin position="6"/>
        <end position="29"/>
    </location>
</feature>
<reference evidence="7 8" key="1">
    <citation type="journal article" date="2013" name="ISME J.">
        <title>Metabolic model for the filamentous 'Candidatus Microthrix parvicella' based on genomic and metagenomic analyses.</title>
        <authorList>
            <person name="Jon McIlroy S."/>
            <person name="Kristiansen R."/>
            <person name="Albertsen M."/>
            <person name="Michael Karst S."/>
            <person name="Rossetti S."/>
            <person name="Lund Nielsen J."/>
            <person name="Tandoi V."/>
            <person name="James Seviour R."/>
            <person name="Nielsen P.H."/>
        </authorList>
    </citation>
    <scope>NUCLEOTIDE SEQUENCE [LARGE SCALE GENOMIC DNA]</scope>
    <source>
        <strain evidence="7 8">RN1</strain>
    </source>
</reference>
<evidence type="ECO:0000256" key="2">
    <source>
        <dbReference type="ARBA" id="ARBA00022692"/>
    </source>
</evidence>
<feature type="transmembrane region" description="Helical" evidence="5">
    <location>
        <begin position="145"/>
        <end position="162"/>
    </location>
</feature>
<comment type="caution">
    <text evidence="7">The sequence shown here is derived from an EMBL/GenBank/DDBJ whole genome shotgun (WGS) entry which is preliminary data.</text>
</comment>
<dbReference type="EMBL" id="CANL01000040">
    <property type="protein sequence ID" value="CCM64722.1"/>
    <property type="molecule type" value="Genomic_DNA"/>
</dbReference>
<dbReference type="HOGENOM" id="CLU_1583502_0_0_11"/>
<organism evidence="7 8">
    <name type="scientific">Candidatus Neomicrothrix parvicella RN1</name>
    <dbReference type="NCBI Taxonomy" id="1229780"/>
    <lineage>
        <taxon>Bacteria</taxon>
        <taxon>Bacillati</taxon>
        <taxon>Actinomycetota</taxon>
        <taxon>Acidimicrobiia</taxon>
        <taxon>Acidimicrobiales</taxon>
        <taxon>Microthrixaceae</taxon>
        <taxon>Candidatus Neomicrothrix</taxon>
    </lineage>
</organism>
<dbReference type="AlphaFoldDB" id="R4Z6Q1"/>
<evidence type="ECO:0000256" key="4">
    <source>
        <dbReference type="ARBA" id="ARBA00023136"/>
    </source>
</evidence>
<evidence type="ECO:0000259" key="6">
    <source>
        <dbReference type="Pfam" id="PF07291"/>
    </source>
</evidence>
<evidence type="ECO:0000256" key="1">
    <source>
        <dbReference type="ARBA" id="ARBA00004141"/>
    </source>
</evidence>
<evidence type="ECO:0000313" key="7">
    <source>
        <dbReference type="EMBL" id="CCM64722.1"/>
    </source>
</evidence>
<gene>
    <name evidence="7" type="ORF">BN381_450033</name>
</gene>
<accession>R4Z6Q1</accession>
<dbReference type="InterPro" id="IPR009908">
    <property type="entry name" value="Methylamine_util_MauE"/>
</dbReference>
<keyword evidence="8" id="KW-1185">Reference proteome</keyword>
<evidence type="ECO:0000256" key="3">
    <source>
        <dbReference type="ARBA" id="ARBA00022989"/>
    </source>
</evidence>
<feature type="transmembrane region" description="Helical" evidence="5">
    <location>
        <begin position="73"/>
        <end position="93"/>
    </location>
</feature>
<feature type="transmembrane region" description="Helical" evidence="5">
    <location>
        <begin position="41"/>
        <end position="67"/>
    </location>
</feature>
<protein>
    <recommendedName>
        <fullName evidence="6">Methylamine utilisation protein MauE domain-containing protein</fullName>
    </recommendedName>
</protein>